<feature type="compositionally biased region" description="Polar residues" evidence="1">
    <location>
        <begin position="209"/>
        <end position="222"/>
    </location>
</feature>
<sequence>MTSTMPTPQPQRQPPAPSSHLPGTQTLGARTPGSYPLSDLPPSNYTPNNQPPTKPSPMRGLSEYAVADTPATANSEYYANAADYWEARPVVVSREQSQQHATPQVQDRDQEGLSSPKKVTGADERDDGGVASGEEREGSRAGRAGTHIAEEGAVQQGEGQEQKQDRDLPTTTQAQDIPSVPRPIDNSPLPQQQEQPTRTANSTEKHSASPFTSSPLTRSSPFRGSPFRASASPNSHGPNGGQMGGRRRRESTMIADGIDITTSTMENNSHNATDPAAMEAMGARGRRESIMGARNALV</sequence>
<dbReference type="GeneID" id="87818225"/>
<dbReference type="Proteomes" id="UP001302676">
    <property type="component" value="Unassembled WGS sequence"/>
</dbReference>
<dbReference type="AlphaFoldDB" id="A0AAN6UYL0"/>
<feature type="region of interest" description="Disordered" evidence="1">
    <location>
        <begin position="92"/>
        <end position="250"/>
    </location>
</feature>
<keyword evidence="3" id="KW-1185">Reference proteome</keyword>
<feature type="compositionally biased region" description="Polar residues" evidence="1">
    <location>
        <begin position="94"/>
        <end position="105"/>
    </location>
</feature>
<feature type="compositionally biased region" description="Pro residues" evidence="1">
    <location>
        <begin position="7"/>
        <end position="17"/>
    </location>
</feature>
<comment type="caution">
    <text evidence="2">The sequence shown here is derived from an EMBL/GenBank/DDBJ whole genome shotgun (WGS) entry which is preliminary data.</text>
</comment>
<dbReference type="EMBL" id="MU853612">
    <property type="protein sequence ID" value="KAK4141404.1"/>
    <property type="molecule type" value="Genomic_DNA"/>
</dbReference>
<evidence type="ECO:0000313" key="2">
    <source>
        <dbReference type="EMBL" id="KAK4141404.1"/>
    </source>
</evidence>
<feature type="compositionally biased region" description="Polar residues" evidence="1">
    <location>
        <begin position="188"/>
        <end position="202"/>
    </location>
</feature>
<feature type="region of interest" description="Disordered" evidence="1">
    <location>
        <begin position="1"/>
        <end position="67"/>
    </location>
</feature>
<proteinExistence type="predicted"/>
<evidence type="ECO:0000313" key="3">
    <source>
        <dbReference type="Proteomes" id="UP001302676"/>
    </source>
</evidence>
<name>A0AAN6UYL0_9PEZI</name>
<organism evidence="2 3">
    <name type="scientific">Dichotomopilus funicola</name>
    <dbReference type="NCBI Taxonomy" id="1934379"/>
    <lineage>
        <taxon>Eukaryota</taxon>
        <taxon>Fungi</taxon>
        <taxon>Dikarya</taxon>
        <taxon>Ascomycota</taxon>
        <taxon>Pezizomycotina</taxon>
        <taxon>Sordariomycetes</taxon>
        <taxon>Sordariomycetidae</taxon>
        <taxon>Sordariales</taxon>
        <taxon>Chaetomiaceae</taxon>
        <taxon>Dichotomopilus</taxon>
    </lineage>
</organism>
<dbReference type="RefSeq" id="XP_062634775.1">
    <property type="nucleotide sequence ID" value="XM_062781612.1"/>
</dbReference>
<gene>
    <name evidence="2" type="ORF">C8A04DRAFT_31034</name>
</gene>
<protein>
    <submittedName>
        <fullName evidence="2">Uncharacterized protein</fullName>
    </submittedName>
</protein>
<reference evidence="2" key="2">
    <citation type="submission" date="2023-05" db="EMBL/GenBank/DDBJ databases">
        <authorList>
            <consortium name="Lawrence Berkeley National Laboratory"/>
            <person name="Steindorff A."/>
            <person name="Hensen N."/>
            <person name="Bonometti L."/>
            <person name="Westerberg I."/>
            <person name="Brannstrom I.O."/>
            <person name="Guillou S."/>
            <person name="Cros-Aarteil S."/>
            <person name="Calhoun S."/>
            <person name="Haridas S."/>
            <person name="Kuo A."/>
            <person name="Mondo S."/>
            <person name="Pangilinan J."/>
            <person name="Riley R."/>
            <person name="Labutti K."/>
            <person name="Andreopoulos B."/>
            <person name="Lipzen A."/>
            <person name="Chen C."/>
            <person name="Yanf M."/>
            <person name="Daum C."/>
            <person name="Ng V."/>
            <person name="Clum A."/>
            <person name="Ohm R."/>
            <person name="Martin F."/>
            <person name="Silar P."/>
            <person name="Natvig D."/>
            <person name="Lalanne C."/>
            <person name="Gautier V."/>
            <person name="Ament-Velasquez S.L."/>
            <person name="Kruys A."/>
            <person name="Hutchinson M.I."/>
            <person name="Powell A.J."/>
            <person name="Barry K."/>
            <person name="Miller A.N."/>
            <person name="Grigoriev I.V."/>
            <person name="Debuchy R."/>
            <person name="Gladieux P."/>
            <person name="Thoren M.H."/>
            <person name="Johannesson H."/>
        </authorList>
    </citation>
    <scope>NUCLEOTIDE SEQUENCE</scope>
    <source>
        <strain evidence="2">CBS 141.50</strain>
    </source>
</reference>
<evidence type="ECO:0000256" key="1">
    <source>
        <dbReference type="SAM" id="MobiDB-lite"/>
    </source>
</evidence>
<accession>A0AAN6UYL0</accession>
<reference evidence="2" key="1">
    <citation type="journal article" date="2023" name="Mol. Phylogenet. Evol.">
        <title>Genome-scale phylogeny and comparative genomics of the fungal order Sordariales.</title>
        <authorList>
            <person name="Hensen N."/>
            <person name="Bonometti L."/>
            <person name="Westerberg I."/>
            <person name="Brannstrom I.O."/>
            <person name="Guillou S."/>
            <person name="Cros-Aarteil S."/>
            <person name="Calhoun S."/>
            <person name="Haridas S."/>
            <person name="Kuo A."/>
            <person name="Mondo S."/>
            <person name="Pangilinan J."/>
            <person name="Riley R."/>
            <person name="LaButti K."/>
            <person name="Andreopoulos B."/>
            <person name="Lipzen A."/>
            <person name="Chen C."/>
            <person name="Yan M."/>
            <person name="Daum C."/>
            <person name="Ng V."/>
            <person name="Clum A."/>
            <person name="Steindorff A."/>
            <person name="Ohm R.A."/>
            <person name="Martin F."/>
            <person name="Silar P."/>
            <person name="Natvig D.O."/>
            <person name="Lalanne C."/>
            <person name="Gautier V."/>
            <person name="Ament-Velasquez S.L."/>
            <person name="Kruys A."/>
            <person name="Hutchinson M.I."/>
            <person name="Powell A.J."/>
            <person name="Barry K."/>
            <person name="Miller A.N."/>
            <person name="Grigoriev I.V."/>
            <person name="Debuchy R."/>
            <person name="Gladieux P."/>
            <person name="Hiltunen Thoren M."/>
            <person name="Johannesson H."/>
        </authorList>
    </citation>
    <scope>NUCLEOTIDE SEQUENCE</scope>
    <source>
        <strain evidence="2">CBS 141.50</strain>
    </source>
</reference>